<dbReference type="GeneID" id="95989597"/>
<sequence length="477" mass="50996">MPRPKPDEHEFPLPNAAAIQAVHLTSSEQDYYTFPLAIHPDRTVEELGHWFDATAPILIQITHCMAHGLRPAEVCTDSCDADRARYLYCGIAYHTAAAERKGAELVELVNAEGAKKGKKRNRPNKKKRKSDDHDGGDGSVDATSTDAAMLDADGTAAVSEAMTTSDGDNDNTTGDLSSITPRTTTIVGKTCFCATCLNPPTRLARLDDSDLEDWRGDEETRRRRMAGVGQASPPSDHDVLPLLQVALCAASSSPEAFSSLARSPSLFPDLGVVFDPQLRQFILDILEAPEKATEPTPTRWCAPDCCILLHGHPAPRNYLAVWNSAQGLLTAAKAFHAAAVRQYGVASFLRGPVVIGGMFAAVAALAAVRAGLRDRFTNLIRLTAPHLLARASDTRGAGSPTDQEASSDDGGRGGRVKIAGDGGGIQEDGNDVPNDGGTVEARDPAVQDRRAKREKVRHRLKHKPATVGDPDGVNAIL</sequence>
<dbReference type="Proteomes" id="UP001565368">
    <property type="component" value="Unassembled WGS sequence"/>
</dbReference>
<feature type="compositionally biased region" description="Basic residues" evidence="1">
    <location>
        <begin position="116"/>
        <end position="128"/>
    </location>
</feature>
<protein>
    <submittedName>
        <fullName evidence="3">Uncharacterized protein</fullName>
    </submittedName>
</protein>
<feature type="region of interest" description="Disordered" evidence="1">
    <location>
        <begin position="113"/>
        <end position="177"/>
    </location>
</feature>
<keyword evidence="2" id="KW-0812">Transmembrane</keyword>
<feature type="region of interest" description="Disordered" evidence="1">
    <location>
        <begin position="391"/>
        <end position="477"/>
    </location>
</feature>
<evidence type="ECO:0000256" key="1">
    <source>
        <dbReference type="SAM" id="MobiDB-lite"/>
    </source>
</evidence>
<gene>
    <name evidence="3" type="ORF">Q8F55_008554</name>
</gene>
<comment type="caution">
    <text evidence="3">The sequence shown here is derived from an EMBL/GenBank/DDBJ whole genome shotgun (WGS) entry which is preliminary data.</text>
</comment>
<feature type="compositionally biased region" description="Low complexity" evidence="1">
    <location>
        <begin position="163"/>
        <end position="175"/>
    </location>
</feature>
<proteinExistence type="predicted"/>
<organism evidence="3 4">
    <name type="scientific">Vanrija albida</name>
    <dbReference type="NCBI Taxonomy" id="181172"/>
    <lineage>
        <taxon>Eukaryota</taxon>
        <taxon>Fungi</taxon>
        <taxon>Dikarya</taxon>
        <taxon>Basidiomycota</taxon>
        <taxon>Agaricomycotina</taxon>
        <taxon>Tremellomycetes</taxon>
        <taxon>Trichosporonales</taxon>
        <taxon>Trichosporonaceae</taxon>
        <taxon>Vanrija</taxon>
    </lineage>
</organism>
<feature type="compositionally biased region" description="Basic and acidic residues" evidence="1">
    <location>
        <begin position="440"/>
        <end position="451"/>
    </location>
</feature>
<accession>A0ABR3PRG1</accession>
<keyword evidence="2" id="KW-0472">Membrane</keyword>
<feature type="transmembrane region" description="Helical" evidence="2">
    <location>
        <begin position="353"/>
        <end position="372"/>
    </location>
</feature>
<keyword evidence="4" id="KW-1185">Reference proteome</keyword>
<name>A0ABR3PRG1_9TREE</name>
<keyword evidence="2" id="KW-1133">Transmembrane helix</keyword>
<evidence type="ECO:0000256" key="2">
    <source>
        <dbReference type="SAM" id="Phobius"/>
    </source>
</evidence>
<dbReference type="RefSeq" id="XP_069204886.1">
    <property type="nucleotide sequence ID" value="XM_069356949.1"/>
</dbReference>
<evidence type="ECO:0000313" key="3">
    <source>
        <dbReference type="EMBL" id="KAL1404942.1"/>
    </source>
</evidence>
<dbReference type="EMBL" id="JBBXJM010000007">
    <property type="protein sequence ID" value="KAL1404942.1"/>
    <property type="molecule type" value="Genomic_DNA"/>
</dbReference>
<feature type="compositionally biased region" description="Basic residues" evidence="1">
    <location>
        <begin position="452"/>
        <end position="464"/>
    </location>
</feature>
<evidence type="ECO:0000313" key="4">
    <source>
        <dbReference type="Proteomes" id="UP001565368"/>
    </source>
</evidence>
<reference evidence="3 4" key="1">
    <citation type="submission" date="2023-08" db="EMBL/GenBank/DDBJ databases">
        <title>Annotated Genome Sequence of Vanrija albida AlHP1.</title>
        <authorList>
            <person name="Herzog R."/>
        </authorList>
    </citation>
    <scope>NUCLEOTIDE SEQUENCE [LARGE SCALE GENOMIC DNA]</scope>
    <source>
        <strain evidence="3 4">AlHP1</strain>
    </source>
</reference>